<dbReference type="PRINTS" id="PR00377">
    <property type="entry name" value="IMPHPHTASES"/>
</dbReference>
<dbReference type="SUPFAM" id="SSF56655">
    <property type="entry name" value="Carbohydrate phosphatase"/>
    <property type="match status" value="1"/>
</dbReference>
<dbReference type="InterPro" id="IPR000760">
    <property type="entry name" value="Inositol_monophosphatase-like"/>
</dbReference>
<protein>
    <recommendedName>
        <fullName evidence="4">3'(2'),5'-bisphosphate nucleotidase CysQ</fullName>
    </recommendedName>
</protein>
<evidence type="ECO:0000313" key="3">
    <source>
        <dbReference type="EMBL" id="SVD69966.1"/>
    </source>
</evidence>
<dbReference type="GO" id="GO:0000103">
    <property type="term" value="P:sulfate assimilation"/>
    <property type="evidence" value="ECO:0007669"/>
    <property type="project" value="TreeGrafter"/>
</dbReference>
<sequence>MATSDDHRLAAELAMRTGLLLLELRQRLSEQGASAANLKDEGDRAAHDLLMDALAEARPDDAVLSEEGSAHDVHPDRAGASRVWIVDPLDGTREFSEPPRSDWAVHVALAEEGVPTAGAVALPGLGITLSTHEANTTDDLAPVPEAPRIVASRTRPPAEALAVAEALGGALVEMGSAGAKAMAVVRGEVDAYVHSGGQYEWDNCAPAAVALSVGLHVSRLDGSALTYNHPDPYLPDLLICRRELAAAALAVLAG</sequence>
<dbReference type="CDD" id="cd01638">
    <property type="entry name" value="CysQ"/>
    <property type="match status" value="1"/>
</dbReference>
<dbReference type="GO" id="GO:0008441">
    <property type="term" value="F:3'(2'),5'-bisphosphate nucleotidase activity"/>
    <property type="evidence" value="ECO:0007669"/>
    <property type="project" value="TreeGrafter"/>
</dbReference>
<dbReference type="PROSITE" id="PS00629">
    <property type="entry name" value="IMP_1"/>
    <property type="match status" value="1"/>
</dbReference>
<evidence type="ECO:0008006" key="4">
    <source>
        <dbReference type="Google" id="ProtNLM"/>
    </source>
</evidence>
<dbReference type="InterPro" id="IPR020583">
    <property type="entry name" value="Inositol_monoP_metal-BS"/>
</dbReference>
<dbReference type="Gene3D" id="3.40.190.80">
    <property type="match status" value="1"/>
</dbReference>
<name>A0A382XFL5_9ZZZZ</name>
<dbReference type="PANTHER" id="PTHR43028">
    <property type="entry name" value="3'(2'),5'-BISPHOSPHATE NUCLEOTIDASE 1"/>
    <property type="match status" value="1"/>
</dbReference>
<dbReference type="Pfam" id="PF00459">
    <property type="entry name" value="Inositol_P"/>
    <property type="match status" value="1"/>
</dbReference>
<dbReference type="GO" id="GO:0050427">
    <property type="term" value="P:3'-phosphoadenosine 5'-phosphosulfate metabolic process"/>
    <property type="evidence" value="ECO:0007669"/>
    <property type="project" value="TreeGrafter"/>
</dbReference>
<proteinExistence type="predicted"/>
<dbReference type="GO" id="GO:0046872">
    <property type="term" value="F:metal ion binding"/>
    <property type="evidence" value="ECO:0007669"/>
    <property type="project" value="UniProtKB-KW"/>
</dbReference>
<dbReference type="Gene3D" id="3.30.540.10">
    <property type="entry name" value="Fructose-1,6-Bisphosphatase, subunit A, domain 1"/>
    <property type="match status" value="1"/>
</dbReference>
<organism evidence="3">
    <name type="scientific">marine metagenome</name>
    <dbReference type="NCBI Taxonomy" id="408172"/>
    <lineage>
        <taxon>unclassified sequences</taxon>
        <taxon>metagenomes</taxon>
        <taxon>ecological metagenomes</taxon>
    </lineage>
</organism>
<dbReference type="PANTHER" id="PTHR43028:SF5">
    <property type="entry name" value="3'(2'),5'-BISPHOSPHATE NUCLEOTIDASE 1"/>
    <property type="match status" value="1"/>
</dbReference>
<keyword evidence="1" id="KW-0479">Metal-binding</keyword>
<keyword evidence="2" id="KW-0460">Magnesium</keyword>
<dbReference type="InterPro" id="IPR050725">
    <property type="entry name" value="CysQ/Inositol_MonoPase"/>
</dbReference>
<dbReference type="AlphaFoldDB" id="A0A382XFL5"/>
<accession>A0A382XFL5</accession>
<evidence type="ECO:0000256" key="2">
    <source>
        <dbReference type="ARBA" id="ARBA00022842"/>
    </source>
</evidence>
<reference evidence="3" key="1">
    <citation type="submission" date="2018-05" db="EMBL/GenBank/DDBJ databases">
        <authorList>
            <person name="Lanie J.A."/>
            <person name="Ng W.-L."/>
            <person name="Kazmierczak K.M."/>
            <person name="Andrzejewski T.M."/>
            <person name="Davidsen T.M."/>
            <person name="Wayne K.J."/>
            <person name="Tettelin H."/>
            <person name="Glass J.I."/>
            <person name="Rusch D."/>
            <person name="Podicherti R."/>
            <person name="Tsui H.-C.T."/>
            <person name="Winkler M.E."/>
        </authorList>
    </citation>
    <scope>NUCLEOTIDE SEQUENCE</scope>
</reference>
<gene>
    <name evidence="3" type="ORF">METZ01_LOCUS422820</name>
</gene>
<dbReference type="EMBL" id="UINC01167447">
    <property type="protein sequence ID" value="SVD69966.1"/>
    <property type="molecule type" value="Genomic_DNA"/>
</dbReference>
<evidence type="ECO:0000256" key="1">
    <source>
        <dbReference type="ARBA" id="ARBA00022723"/>
    </source>
</evidence>